<reference evidence="1 2" key="1">
    <citation type="submission" date="2024-08" db="EMBL/GenBank/DDBJ databases">
        <title>Two novel Cytobacillus novel species.</title>
        <authorList>
            <person name="Liu G."/>
        </authorList>
    </citation>
    <scope>NUCLEOTIDE SEQUENCE [LARGE SCALE GENOMIC DNA]</scope>
    <source>
        <strain evidence="1 2">FJAT-54145</strain>
    </source>
</reference>
<name>A0ABW6K8D4_9BACI</name>
<dbReference type="EMBL" id="JBIACK010000002">
    <property type="protein sequence ID" value="MFE8700468.1"/>
    <property type="molecule type" value="Genomic_DNA"/>
</dbReference>
<gene>
    <name evidence="1" type="ORF">ACFYKX_07580</name>
</gene>
<comment type="caution">
    <text evidence="1">The sequence shown here is derived from an EMBL/GenBank/DDBJ whole genome shotgun (WGS) entry which is preliminary data.</text>
</comment>
<dbReference type="Proteomes" id="UP001601059">
    <property type="component" value="Unassembled WGS sequence"/>
</dbReference>
<evidence type="ECO:0000313" key="2">
    <source>
        <dbReference type="Proteomes" id="UP001601059"/>
    </source>
</evidence>
<evidence type="ECO:0000313" key="1">
    <source>
        <dbReference type="EMBL" id="MFE8700468.1"/>
    </source>
</evidence>
<keyword evidence="2" id="KW-1185">Reference proteome</keyword>
<protein>
    <submittedName>
        <fullName evidence="1">Uncharacterized protein</fullName>
    </submittedName>
</protein>
<dbReference type="RefSeq" id="WP_389359663.1">
    <property type="nucleotide sequence ID" value="NZ_JBIACK010000002.1"/>
</dbReference>
<sequence length="103" mass="12619">MMIQIQNQIEEMFNRIEIFPEYSEDTIKISRFSWNNDVVDFLVEYYIEHRKFVFHYSDLLARDLDIEPVDPLKQLECEVKYIKRMVERGIGAKEFYPFTRIED</sequence>
<organism evidence="1 2">
    <name type="scientific">Cytobacillus spartinae</name>
    <dbReference type="NCBI Taxonomy" id="3299023"/>
    <lineage>
        <taxon>Bacteria</taxon>
        <taxon>Bacillati</taxon>
        <taxon>Bacillota</taxon>
        <taxon>Bacilli</taxon>
        <taxon>Bacillales</taxon>
        <taxon>Bacillaceae</taxon>
        <taxon>Cytobacillus</taxon>
    </lineage>
</organism>
<accession>A0ABW6K8D4</accession>
<proteinExistence type="predicted"/>